<dbReference type="EMBL" id="JACASX010000001">
    <property type="protein sequence ID" value="NWK04507.1"/>
    <property type="molecule type" value="Genomic_DNA"/>
</dbReference>
<dbReference type="Proteomes" id="UP000526196">
    <property type="component" value="Unassembled WGS sequence"/>
</dbReference>
<gene>
    <name evidence="1" type="ORF">HX833_00205</name>
</gene>
<reference evidence="1 2" key="1">
    <citation type="journal article" date="2019" name="Environ. Microbiol.">
        <title>Genomics insights into ecotype formation of ammonia-oxidizing archaea in the deep ocean.</title>
        <authorList>
            <person name="Wang Y."/>
            <person name="Huang J.M."/>
            <person name="Cui G.J."/>
            <person name="Nunoura T."/>
            <person name="Takaki Y."/>
            <person name="Li W.L."/>
            <person name="Li J."/>
            <person name="Gao Z.M."/>
            <person name="Takai K."/>
            <person name="Zhang A.Q."/>
            <person name="Stepanauskas R."/>
        </authorList>
    </citation>
    <scope>NUCLEOTIDE SEQUENCE [LARGE SCALE GENOMIC DNA]</scope>
    <source>
        <strain evidence="1 2">F20</strain>
    </source>
</reference>
<dbReference type="AlphaFoldDB" id="A0A7K4NNH9"/>
<protein>
    <submittedName>
        <fullName evidence="1">Uncharacterized protein</fullName>
    </submittedName>
</protein>
<evidence type="ECO:0000313" key="1">
    <source>
        <dbReference type="EMBL" id="NWK04507.1"/>
    </source>
</evidence>
<proteinExistence type="predicted"/>
<evidence type="ECO:0000313" key="2">
    <source>
        <dbReference type="Proteomes" id="UP000526196"/>
    </source>
</evidence>
<comment type="caution">
    <text evidence="1">The sequence shown here is derived from an EMBL/GenBank/DDBJ whole genome shotgun (WGS) entry which is preliminary data.</text>
</comment>
<name>A0A7K4NNH9_9ARCH</name>
<accession>A0A7K4NNH9</accession>
<sequence>MIDKELAYLKEQRRKHHGLDINEYNYEFDKSITRTIMTLQTIRDELIPKEKP</sequence>
<organism evidence="1 2">
    <name type="scientific">Marine Group I thaumarchaeote</name>
    <dbReference type="NCBI Taxonomy" id="2511932"/>
    <lineage>
        <taxon>Archaea</taxon>
        <taxon>Nitrososphaerota</taxon>
        <taxon>Marine Group I</taxon>
    </lineage>
</organism>